<keyword evidence="7" id="KW-1185">Reference proteome</keyword>
<dbReference type="Pfam" id="PF10566">
    <property type="entry name" value="Glyco_hydro_97"/>
    <property type="match status" value="1"/>
</dbReference>
<dbReference type="GO" id="GO:0030246">
    <property type="term" value="F:carbohydrate binding"/>
    <property type="evidence" value="ECO:0007669"/>
    <property type="project" value="InterPro"/>
</dbReference>
<dbReference type="STRING" id="547042.BACCOPRO_00057"/>
<evidence type="ECO:0000259" key="4">
    <source>
        <dbReference type="Pfam" id="PF10566"/>
    </source>
</evidence>
<dbReference type="SUPFAM" id="SSF51445">
    <property type="entry name" value="(Trans)glycosidases"/>
    <property type="match status" value="1"/>
</dbReference>
<comment type="subunit">
    <text evidence="2">Monomer.</text>
</comment>
<feature type="domain" description="Glycosyl-hydrolase 97 N-terminal" evidence="5">
    <location>
        <begin position="6"/>
        <end position="239"/>
    </location>
</feature>
<accession>S0F3Z2</accession>
<comment type="caution">
    <text evidence="6">The sequence shown here is derived from an EMBL/GenBank/DDBJ whole genome shotgun (WGS) entry which is preliminary data.</text>
</comment>
<protein>
    <recommendedName>
        <fullName evidence="8">Alpha-glucosidase</fullName>
    </recommendedName>
</protein>
<comment type="cofactor">
    <cofactor evidence="1">
        <name>Ca(2+)</name>
        <dbReference type="ChEBI" id="CHEBI:29108"/>
    </cofactor>
</comment>
<name>S0F3Z2_9BACT</name>
<dbReference type="InterPro" id="IPR013785">
    <property type="entry name" value="Aldolase_TIM"/>
</dbReference>
<dbReference type="EMBL" id="ACBW01000007">
    <property type="protein sequence ID" value="EEF74598.1"/>
    <property type="molecule type" value="Genomic_DNA"/>
</dbReference>
<dbReference type="InterPro" id="IPR052720">
    <property type="entry name" value="Glycosyl_hydrolase_97"/>
</dbReference>
<dbReference type="InterPro" id="IPR017853">
    <property type="entry name" value="GH"/>
</dbReference>
<dbReference type="Gene3D" id="3.20.20.70">
    <property type="entry name" value="Aldolase class I"/>
    <property type="match status" value="1"/>
</dbReference>
<dbReference type="HOGENOM" id="CLU_755765_0_0_10"/>
<dbReference type="PANTHER" id="PTHR35803:SF2">
    <property type="entry name" value="RETAINING ALPHA-GALACTOSIDASE"/>
    <property type="match status" value="1"/>
</dbReference>
<organism evidence="6 7">
    <name type="scientific">Phocaeicola coprophilus DSM 18228 = JCM 13818</name>
    <dbReference type="NCBI Taxonomy" id="547042"/>
    <lineage>
        <taxon>Bacteria</taxon>
        <taxon>Pseudomonadati</taxon>
        <taxon>Bacteroidota</taxon>
        <taxon>Bacteroidia</taxon>
        <taxon>Bacteroidales</taxon>
        <taxon>Bacteroidaceae</taxon>
        <taxon>Phocaeicola</taxon>
    </lineage>
</organism>
<keyword evidence="3" id="KW-0106">Calcium</keyword>
<sequence>MNVFLQQNELMFNVSYNDRPVIENSSLGIIMNNCPYGKNIKSFSETESSDESIRSYLANGVHNSFYVDIREFDDGIAFRYRIPANGPKCVYGESTSFVFPSNTTAWYASGPFQYGWHQIYQERKTDSIEGELLAPPATFLTQEGIYAAITEANLFNFHGAVMYCTAPNKIQFGYADNKGHIETGIETGLPPAKYWHEAVRNNPWIAYPDKNEIKTPWRVLMLADDLNGLVNNKIISQVCDKPDNALFSDSNEWIKPGRAVFTWLTEGGVERLSVANHKKYIDGCAELGIESVVVDDGWENWAQTEKEANGRDKWAMLKELVEYADSKNVNIWVWRPSSPRYGNRSDIGLVDPEESKLYGEVCRNRC</sequence>
<reference evidence="6 7" key="1">
    <citation type="submission" date="2008-12" db="EMBL/GenBank/DDBJ databases">
        <authorList>
            <person name="Fulton L."/>
            <person name="Clifton S."/>
            <person name="Fulton B."/>
            <person name="Xu J."/>
            <person name="Minx P."/>
            <person name="Pepin K.H."/>
            <person name="Johnson M."/>
            <person name="Bhonagiri V."/>
            <person name="Nash W.E."/>
            <person name="Mardis E.R."/>
            <person name="Wilson R.K."/>
        </authorList>
    </citation>
    <scope>NUCLEOTIDE SEQUENCE [LARGE SCALE GENOMIC DNA]</scope>
    <source>
        <strain evidence="6 7">DSM 18228</strain>
    </source>
</reference>
<evidence type="ECO:0000259" key="5">
    <source>
        <dbReference type="Pfam" id="PF14508"/>
    </source>
</evidence>
<feature type="domain" description="Glycosyl-hydrolase 97 catalytic" evidence="4">
    <location>
        <begin position="272"/>
        <end position="341"/>
    </location>
</feature>
<dbReference type="PANTHER" id="PTHR35803">
    <property type="entry name" value="GLUCAN 1,4-ALPHA-GLUCOSIDASE SUSB-RELATED"/>
    <property type="match status" value="1"/>
</dbReference>
<evidence type="ECO:0000256" key="3">
    <source>
        <dbReference type="ARBA" id="ARBA00022837"/>
    </source>
</evidence>
<evidence type="ECO:0000313" key="7">
    <source>
        <dbReference type="Proteomes" id="UP000014073"/>
    </source>
</evidence>
<evidence type="ECO:0000313" key="6">
    <source>
        <dbReference type="EMBL" id="EEF74598.1"/>
    </source>
</evidence>
<dbReference type="InterPro" id="IPR029486">
    <property type="entry name" value="GH97_N"/>
</dbReference>
<evidence type="ECO:0000256" key="2">
    <source>
        <dbReference type="ARBA" id="ARBA00011245"/>
    </source>
</evidence>
<dbReference type="eggNOG" id="COG1082">
    <property type="taxonomic scope" value="Bacteria"/>
</dbReference>
<proteinExistence type="predicted"/>
<dbReference type="InterPro" id="IPR019563">
    <property type="entry name" value="GH97_catalytic"/>
</dbReference>
<dbReference type="Gene3D" id="2.70.98.10">
    <property type="match status" value="1"/>
</dbReference>
<gene>
    <name evidence="6" type="ORF">BACCOPRO_00057</name>
</gene>
<dbReference type="AlphaFoldDB" id="S0F3Z2"/>
<dbReference type="Pfam" id="PF14508">
    <property type="entry name" value="GH97_N"/>
    <property type="match status" value="1"/>
</dbReference>
<evidence type="ECO:0000256" key="1">
    <source>
        <dbReference type="ARBA" id="ARBA00001913"/>
    </source>
</evidence>
<dbReference type="InterPro" id="IPR014718">
    <property type="entry name" value="GH-type_carb-bd"/>
</dbReference>
<dbReference type="Proteomes" id="UP000014073">
    <property type="component" value="Unassembled WGS sequence"/>
</dbReference>
<evidence type="ECO:0008006" key="8">
    <source>
        <dbReference type="Google" id="ProtNLM"/>
    </source>
</evidence>